<evidence type="ECO:0000313" key="3">
    <source>
        <dbReference type="Proteomes" id="UP001492380"/>
    </source>
</evidence>
<evidence type="ECO:0000313" key="2">
    <source>
        <dbReference type="EMBL" id="KAK8240724.1"/>
    </source>
</evidence>
<feature type="compositionally biased region" description="Low complexity" evidence="1">
    <location>
        <begin position="353"/>
        <end position="365"/>
    </location>
</feature>
<comment type="caution">
    <text evidence="2">The sequence shown here is derived from an EMBL/GenBank/DDBJ whole genome shotgun (WGS) entry which is preliminary data.</text>
</comment>
<protein>
    <recommendedName>
        <fullName evidence="4">Glycine zipper 2TM domain-containing protein</fullName>
    </recommendedName>
</protein>
<evidence type="ECO:0008006" key="4">
    <source>
        <dbReference type="Google" id="ProtNLM"/>
    </source>
</evidence>
<sequence>MATLAFKALSYGADRIPDKLFEAIPGGYFKRKEEKELKRRKREKKIRSQSEGRGRRRRSPSYSDEDDDYYSSDYYTSGDEFEREHRRRRKERNSEESDERAHRGRERERRRSHHERMRSYERYADEDVPPDFDPRSHSEGAEPYRAHFMPPPLPPYGHPQPPFSAADGVYAQPQPHNPAPYTQAKPYNPAEYGHGQLNLPPMHATPNGSQSTSPMTHSANPSGHSISAQGQTLPGKTVTPPNATPQSQMQGTPTSMQQVRRSSPATRNSVANGDQNAGGYYGTSFPPPPPGSRSSRASSVDSRGMHQPYIPHSNLHTIPAGTATAGVPGSPYKSNHPPGSTPQFYQHNPAYPPQSSSPYLPNYNPYQPPSQPVSRHDSIHSGSNNAPDYHGSAHGGHGSHSRTKNEGRRRHSIAVNTDPRFRSPYHPANSRTAATSAACSRQGSRTGSRTGSINGSHRNSISERIHEVTGFDGARDFDAHHRTAAAGTVGAIAGGLLGEAIAPGTNVGTVLGAAAGGLGGSELFRRKYHGRTYGGHSRGDSGVKKARREKGRSHSASVEDVTDEHFL</sequence>
<feature type="compositionally biased region" description="Basic and acidic residues" evidence="1">
    <location>
        <begin position="132"/>
        <end position="145"/>
    </location>
</feature>
<reference evidence="2 3" key="1">
    <citation type="submission" date="2024-04" db="EMBL/GenBank/DDBJ databases">
        <title>Phyllosticta paracitricarpa is synonymous to the EU quarantine fungus P. citricarpa based on phylogenomic analyses.</title>
        <authorList>
            <consortium name="Lawrence Berkeley National Laboratory"/>
            <person name="Van Ingen-Buijs V.A."/>
            <person name="Van Westerhoven A.C."/>
            <person name="Haridas S."/>
            <person name="Skiadas P."/>
            <person name="Martin F."/>
            <person name="Groenewald J.Z."/>
            <person name="Crous P.W."/>
            <person name="Seidl M.F."/>
        </authorList>
    </citation>
    <scope>NUCLEOTIDE SEQUENCE [LARGE SCALE GENOMIC DNA]</scope>
    <source>
        <strain evidence="2 3">CBS 123374</strain>
    </source>
</reference>
<feature type="compositionally biased region" description="Polar residues" evidence="1">
    <location>
        <begin position="337"/>
        <end position="346"/>
    </location>
</feature>
<feature type="compositionally biased region" description="Basic and acidic residues" evidence="1">
    <location>
        <begin position="92"/>
        <end position="109"/>
    </location>
</feature>
<gene>
    <name evidence="2" type="ORF">HDK90DRAFT_464302</name>
</gene>
<feature type="compositionally biased region" description="Low complexity" evidence="1">
    <location>
        <begin position="292"/>
        <end position="302"/>
    </location>
</feature>
<feature type="compositionally biased region" description="Low complexity" evidence="1">
    <location>
        <begin position="428"/>
        <end position="441"/>
    </location>
</feature>
<feature type="compositionally biased region" description="Basic residues" evidence="1">
    <location>
        <begin position="397"/>
        <end position="412"/>
    </location>
</feature>
<feature type="compositionally biased region" description="Pro residues" evidence="1">
    <location>
        <begin position="149"/>
        <end position="162"/>
    </location>
</feature>
<keyword evidence="3" id="KW-1185">Reference proteome</keyword>
<feature type="compositionally biased region" description="Basic residues" evidence="1">
    <location>
        <begin position="544"/>
        <end position="553"/>
    </location>
</feature>
<proteinExistence type="predicted"/>
<feature type="region of interest" description="Disordered" evidence="1">
    <location>
        <begin position="32"/>
        <end position="457"/>
    </location>
</feature>
<evidence type="ECO:0000256" key="1">
    <source>
        <dbReference type="SAM" id="MobiDB-lite"/>
    </source>
</evidence>
<name>A0ABR1YX12_9PEZI</name>
<feature type="compositionally biased region" description="Polar residues" evidence="1">
    <location>
        <begin position="206"/>
        <end position="275"/>
    </location>
</feature>
<organism evidence="2 3">
    <name type="scientific">Phyllosticta capitalensis</name>
    <dbReference type="NCBI Taxonomy" id="121624"/>
    <lineage>
        <taxon>Eukaryota</taxon>
        <taxon>Fungi</taxon>
        <taxon>Dikarya</taxon>
        <taxon>Ascomycota</taxon>
        <taxon>Pezizomycotina</taxon>
        <taxon>Dothideomycetes</taxon>
        <taxon>Dothideomycetes incertae sedis</taxon>
        <taxon>Botryosphaeriales</taxon>
        <taxon>Phyllostictaceae</taxon>
        <taxon>Phyllosticta</taxon>
    </lineage>
</organism>
<dbReference type="Proteomes" id="UP001492380">
    <property type="component" value="Unassembled WGS sequence"/>
</dbReference>
<accession>A0ABR1YX12</accession>
<feature type="region of interest" description="Disordered" evidence="1">
    <location>
        <begin position="530"/>
        <end position="567"/>
    </location>
</feature>
<feature type="compositionally biased region" description="Polar residues" evidence="1">
    <location>
        <begin position="442"/>
        <end position="457"/>
    </location>
</feature>
<dbReference type="EMBL" id="JBBWRZ010000003">
    <property type="protein sequence ID" value="KAK8240724.1"/>
    <property type="molecule type" value="Genomic_DNA"/>
</dbReference>